<reference evidence="10 11" key="1">
    <citation type="submission" date="2012-01" db="EMBL/GenBank/DDBJ databases">
        <title>Complete sequence of Desulfotomaculum gibsoniae DSM 7213.</title>
        <authorList>
            <consortium name="US DOE Joint Genome Institute"/>
            <person name="Lucas S."/>
            <person name="Han J."/>
            <person name="Lapidus A."/>
            <person name="Cheng J.-F."/>
            <person name="Goodwin L."/>
            <person name="Pitluck S."/>
            <person name="Peters L."/>
            <person name="Ovchinnikova G."/>
            <person name="Teshima H."/>
            <person name="Detter J.C."/>
            <person name="Han C."/>
            <person name="Tapia R."/>
            <person name="Land M."/>
            <person name="Hauser L."/>
            <person name="Kyrpides N."/>
            <person name="Ivanova N."/>
            <person name="Pagani I."/>
            <person name="Parshina S."/>
            <person name="Plugge C."/>
            <person name="Muyzer G."/>
            <person name="Kuever J."/>
            <person name="Ivanova A."/>
            <person name="Nazina T."/>
            <person name="Klenk H.-P."/>
            <person name="Brambilla E."/>
            <person name="Spring S."/>
            <person name="Stams A.F."/>
            <person name="Woyke T."/>
        </authorList>
    </citation>
    <scope>NUCLEOTIDE SEQUENCE [LARGE SCALE GENOMIC DNA]</scope>
    <source>
        <strain evidence="10 11">DSM 7213</strain>
    </source>
</reference>
<comment type="similarity">
    <text evidence="1 5">Belongs to the glycosyl hydrolase 57 family.</text>
</comment>
<feature type="binding site" evidence="4">
    <location>
        <position position="462"/>
    </location>
    <ligand>
        <name>substrate</name>
    </ligand>
</feature>
<dbReference type="Pfam" id="PF00534">
    <property type="entry name" value="Glycos_transf_1"/>
    <property type="match status" value="1"/>
</dbReference>
<evidence type="ECO:0000313" key="10">
    <source>
        <dbReference type="EMBL" id="AGL03273.1"/>
    </source>
</evidence>
<dbReference type="InterPro" id="IPR040042">
    <property type="entry name" value="Branching_enz_MT3115-like"/>
</dbReference>
<dbReference type="eggNOG" id="COG0438">
    <property type="taxonomic scope" value="Bacteria"/>
</dbReference>
<evidence type="ECO:0000256" key="2">
    <source>
        <dbReference type="ARBA" id="ARBA00023277"/>
    </source>
</evidence>
<dbReference type="GO" id="GO:0005576">
    <property type="term" value="C:extracellular region"/>
    <property type="evidence" value="ECO:0007669"/>
    <property type="project" value="TreeGrafter"/>
</dbReference>
<evidence type="ECO:0000259" key="9">
    <source>
        <dbReference type="Pfam" id="PF13439"/>
    </source>
</evidence>
<dbReference type="GO" id="GO:0030979">
    <property type="term" value="P:alpha-glucan biosynthetic process"/>
    <property type="evidence" value="ECO:0007669"/>
    <property type="project" value="InterPro"/>
</dbReference>
<evidence type="ECO:0000256" key="3">
    <source>
        <dbReference type="PIRSR" id="PIRSR640042-1"/>
    </source>
</evidence>
<dbReference type="OrthoDB" id="9803279at2"/>
<evidence type="ECO:0000256" key="4">
    <source>
        <dbReference type="PIRSR" id="PIRSR640042-2"/>
    </source>
</evidence>
<dbReference type="AlphaFoldDB" id="R4KJ77"/>
<evidence type="ECO:0000256" key="5">
    <source>
        <dbReference type="RuleBase" id="RU361196"/>
    </source>
</evidence>
<dbReference type="InterPro" id="IPR011330">
    <property type="entry name" value="Glyco_hydro/deAcase_b/a-brl"/>
</dbReference>
<dbReference type="Gene3D" id="3.40.50.2000">
    <property type="entry name" value="Glycogen Phosphorylase B"/>
    <property type="match status" value="2"/>
</dbReference>
<dbReference type="SUPFAM" id="SSF88713">
    <property type="entry name" value="Glycoside hydrolase/deacetylase"/>
    <property type="match status" value="1"/>
</dbReference>
<keyword evidence="11" id="KW-1185">Reference proteome</keyword>
<dbReference type="PANTHER" id="PTHR41695">
    <property type="entry name" value="1,4-ALPHA-GLUCAN BRANCHING ENZYME RV3031-RELATED"/>
    <property type="match status" value="1"/>
</dbReference>
<evidence type="ECO:0000313" key="11">
    <source>
        <dbReference type="Proteomes" id="UP000013520"/>
    </source>
</evidence>
<organism evidence="10 11">
    <name type="scientific">Desulfoscipio gibsoniae DSM 7213</name>
    <dbReference type="NCBI Taxonomy" id="767817"/>
    <lineage>
        <taxon>Bacteria</taxon>
        <taxon>Bacillati</taxon>
        <taxon>Bacillota</taxon>
        <taxon>Clostridia</taxon>
        <taxon>Eubacteriales</taxon>
        <taxon>Desulfallaceae</taxon>
        <taxon>Desulfoscipio</taxon>
    </lineage>
</organism>
<protein>
    <recommendedName>
        <fullName evidence="12">1,4-alpha-glucan branching enzyme</fullName>
    </recommendedName>
</protein>
<dbReference type="CDD" id="cd03801">
    <property type="entry name" value="GT4_PimA-like"/>
    <property type="match status" value="1"/>
</dbReference>
<dbReference type="RefSeq" id="WP_006523823.1">
    <property type="nucleotide sequence ID" value="NC_021184.1"/>
</dbReference>
<dbReference type="GO" id="GO:0003844">
    <property type="term" value="F:1,4-alpha-glucan branching enzyme activity"/>
    <property type="evidence" value="ECO:0007669"/>
    <property type="project" value="InterPro"/>
</dbReference>
<dbReference type="Pfam" id="PF13439">
    <property type="entry name" value="Glyco_transf_4"/>
    <property type="match status" value="1"/>
</dbReference>
<gene>
    <name evidence="10" type="ORF">Desgi_3993</name>
</gene>
<dbReference type="EMBL" id="CP003273">
    <property type="protein sequence ID" value="AGL03273.1"/>
    <property type="molecule type" value="Genomic_DNA"/>
</dbReference>
<feature type="domain" description="Glycosyl transferase family 1" evidence="6">
    <location>
        <begin position="733"/>
        <end position="897"/>
    </location>
</feature>
<name>R4KJ77_9FIRM</name>
<dbReference type="PANTHER" id="PTHR41695:SF1">
    <property type="entry name" value="1,4-ALPHA-GLUCAN BRANCHING ENZYME TK1436"/>
    <property type="match status" value="1"/>
</dbReference>
<dbReference type="Pfam" id="PF03065">
    <property type="entry name" value="Glyco_hydro_57"/>
    <property type="match status" value="1"/>
</dbReference>
<evidence type="ECO:0000256" key="1">
    <source>
        <dbReference type="ARBA" id="ARBA00006821"/>
    </source>
</evidence>
<dbReference type="KEGG" id="dgi:Desgi_3993"/>
<dbReference type="SUPFAM" id="SSF88688">
    <property type="entry name" value="Families 57/38 glycoside transferase middle domain"/>
    <property type="match status" value="1"/>
</dbReference>
<feature type="binding site" evidence="4">
    <location>
        <position position="402"/>
    </location>
    <ligand>
        <name>substrate</name>
    </ligand>
</feature>
<feature type="binding site" evidence="4">
    <location>
        <position position="240"/>
    </location>
    <ligand>
        <name>substrate</name>
    </ligand>
</feature>
<feature type="active site" description="Nucleophile" evidence="3">
    <location>
        <position position="188"/>
    </location>
</feature>
<dbReference type="InterPro" id="IPR015293">
    <property type="entry name" value="BE_C"/>
</dbReference>
<feature type="domain" description="1,4-alpha-glucan branching enzyme C-terminal" evidence="8">
    <location>
        <begin position="422"/>
        <end position="522"/>
    </location>
</feature>
<dbReference type="Pfam" id="PF09210">
    <property type="entry name" value="BE_C"/>
    <property type="match status" value="1"/>
</dbReference>
<evidence type="ECO:0000259" key="6">
    <source>
        <dbReference type="Pfam" id="PF00534"/>
    </source>
</evidence>
<evidence type="ECO:0008006" key="12">
    <source>
        <dbReference type="Google" id="ProtNLM"/>
    </source>
</evidence>
<dbReference type="InterPro" id="IPR037090">
    <property type="entry name" value="57_glycoside_trans_central"/>
</dbReference>
<evidence type="ECO:0000259" key="7">
    <source>
        <dbReference type="Pfam" id="PF03065"/>
    </source>
</evidence>
<keyword evidence="2 5" id="KW-0119">Carbohydrate metabolism</keyword>
<dbReference type="Gene3D" id="1.20.1430.10">
    <property type="entry name" value="Families 57/38 glycoside transferase, middle domain"/>
    <property type="match status" value="1"/>
</dbReference>
<dbReference type="InterPro" id="IPR001296">
    <property type="entry name" value="Glyco_trans_1"/>
</dbReference>
<dbReference type="InterPro" id="IPR004300">
    <property type="entry name" value="Glyco_hydro_57_N"/>
</dbReference>
<dbReference type="InterPro" id="IPR028098">
    <property type="entry name" value="Glyco_trans_4-like_N"/>
</dbReference>
<proteinExistence type="inferred from homology"/>
<accession>R4KJ77</accession>
<feature type="domain" description="Glycosyltransferase subfamily 4-like N-terminal" evidence="9">
    <location>
        <begin position="552"/>
        <end position="726"/>
    </location>
</feature>
<feature type="binding site" evidence="4">
    <location>
        <position position="257"/>
    </location>
    <ligand>
        <name>substrate</name>
    </ligand>
</feature>
<dbReference type="InterPro" id="IPR028995">
    <property type="entry name" value="Glyco_hydro_57/38_cen_sf"/>
</dbReference>
<evidence type="ECO:0000259" key="8">
    <source>
        <dbReference type="Pfam" id="PF09210"/>
    </source>
</evidence>
<dbReference type="HOGENOM" id="CLU_008192_0_0_9"/>
<dbReference type="STRING" id="767817.Desgi_3993"/>
<dbReference type="Proteomes" id="UP000013520">
    <property type="component" value="Chromosome"/>
</dbReference>
<dbReference type="Gene3D" id="3.20.110.10">
    <property type="entry name" value="Glycoside hydrolase 38, N terminal domain"/>
    <property type="match status" value="1"/>
</dbReference>
<dbReference type="SUPFAM" id="SSF53756">
    <property type="entry name" value="UDP-Glycosyltransferase/glycogen phosphorylase"/>
    <property type="match status" value="1"/>
</dbReference>
<sequence length="925" mass="104250">MNTGYLALVLHGHLPYVYHPEMPERLEERWLFEALTECYLPLLNVFESLQKDGVPYRLTISLSPTLITMLDNQMLQERYLKHLQKSIVLAEMERERLQGDPQYIHLAGFYLETLTEIKKQFERYNCNLLKPFKLLQQQGHLEILTTCATHGFLPLMINRSSWRAQIQTALDLYTSHFDHSPAGIWLPECAYAPGVDEALSDYGISYFFVDTHGITHSQPAPLYGTYAPVCTAAGVAAFGRDPASSRQVWDRHSGYPGDPLYREFYRDIGFDLPLDYIGPFLPGGNIRVDTGFKYHRITGSGPHKEPYLPALAREQAARHAENFLQQRCQQVEKAACIINRRPLVVAPYDAELFGHWWFEGPVWINFLCREIASSDALSMITPVEYLQEYPDNQAVELPMCSWGEGGYNQYWLNTSTDWMYKHLHQAEDKMSELADNNPDAHDLTARCLNQAARELLLAQSSDWPFIIHSNTAVEYAEQRFKNHIGRFNILARMLETGNISRDILEDIETRSIFLPDINYYVFCSLGTVKRPAAASASYRILILSWEYPPKTVGGLARHVHDLSCALAALGDEVHIITCPVAGKGIYSLERGVHVHRIHPDLLTAEYFIDWVGQLNKGMTEMSGKLAEVFGPFDLVHAHDWLVGEAGGQICDQMNLPLVATIHATEYGRNQGLHNDLQRHIHSLEHELTRRATLVIGCSRYMGQEITRLFNQPADKIIVIPNGVEPESILPEREKPLSIDDREKSIVFLGRLVPEKGVQVLIEALPLILQKAGPARLFIAGKGPYQPELVELAKGLGIAGRVNFVGFVNDQQRNELLGQSDVAVFPSLYEPFGIVALEAMAAGIPVVVSDTGGLRDIFEHGVDGYCSPPGDAAMLAHYIAELLNNPELALHFARRARRNVAVKFNWHQIASDTLDVYARAISIHTK</sequence>
<feature type="active site" description="Proton donor" evidence="3">
    <location>
        <position position="349"/>
    </location>
</feature>
<feature type="domain" description="Glycoside hydrolase family 57 N-terminal" evidence="7">
    <location>
        <begin position="7"/>
        <end position="398"/>
    </location>
</feature>
<dbReference type="InterPro" id="IPR027291">
    <property type="entry name" value="Glyco_hydro_38_N_sf"/>
</dbReference>
<dbReference type="eggNOG" id="COG1543">
    <property type="taxonomic scope" value="Bacteria"/>
</dbReference>
<dbReference type="CDD" id="cd10792">
    <property type="entry name" value="GH57N_AmyC_like"/>
    <property type="match status" value="1"/>
</dbReference>